<proteinExistence type="predicted"/>
<accession>A0ABQ5GEN4</accession>
<evidence type="ECO:0000313" key="3">
    <source>
        <dbReference type="Proteomes" id="UP001151760"/>
    </source>
</evidence>
<keyword evidence="3" id="KW-1185">Reference proteome</keyword>
<dbReference type="EMBL" id="BQNB010018342">
    <property type="protein sequence ID" value="GJT73342.1"/>
    <property type="molecule type" value="Genomic_DNA"/>
</dbReference>
<sequence length="401" mass="43114">MSSDSASSEVTYTSISSHGVPLAWVVDFFRLQEPDSPEAPSVSLDYVPGPEEPKQAPLLPDYVPGPEYPEYLASSDKELLVEDQPYAVADSPIALSPGYVADSNPEEDPEEDSEDSLVDYPADGGDGDDDDSYDDNDDDEEEEASKEEEDEHLAPAKSVVAPVVDHVPSSEETKPFKNDESAATPPSPLACRITARISIRPEAPMPFPSEEEVERLLALPPPLPSPLISLLPPSLEKRLARCLATPALPSSPLLIEPHPYGSPNHVCAPPGFRAAIGRLRASSPSTHHPLHPSPPLPPLPSSLHLPPPVPISLPLPSSPLPPLPASLFIPPPVDRREDTLKAELPPHKRLCLTALTSRYEVWESSTAAPRPAGGQGIDYGFISTLDAETRCQRAEEVGYGI</sequence>
<reference evidence="2" key="2">
    <citation type="submission" date="2022-01" db="EMBL/GenBank/DDBJ databases">
        <authorList>
            <person name="Yamashiro T."/>
            <person name="Shiraishi A."/>
            <person name="Satake H."/>
            <person name="Nakayama K."/>
        </authorList>
    </citation>
    <scope>NUCLEOTIDE SEQUENCE</scope>
</reference>
<feature type="compositionally biased region" description="Basic and acidic residues" evidence="1">
    <location>
        <begin position="168"/>
        <end position="180"/>
    </location>
</feature>
<feature type="compositionally biased region" description="Acidic residues" evidence="1">
    <location>
        <begin position="125"/>
        <end position="151"/>
    </location>
</feature>
<evidence type="ECO:0000256" key="1">
    <source>
        <dbReference type="SAM" id="MobiDB-lite"/>
    </source>
</evidence>
<feature type="compositionally biased region" description="Pro residues" evidence="1">
    <location>
        <begin position="291"/>
        <end position="301"/>
    </location>
</feature>
<dbReference type="Proteomes" id="UP001151760">
    <property type="component" value="Unassembled WGS sequence"/>
</dbReference>
<feature type="region of interest" description="Disordered" evidence="1">
    <location>
        <begin position="282"/>
        <end position="301"/>
    </location>
</feature>
<evidence type="ECO:0000313" key="2">
    <source>
        <dbReference type="EMBL" id="GJT73342.1"/>
    </source>
</evidence>
<organism evidence="2 3">
    <name type="scientific">Tanacetum coccineum</name>
    <dbReference type="NCBI Taxonomy" id="301880"/>
    <lineage>
        <taxon>Eukaryota</taxon>
        <taxon>Viridiplantae</taxon>
        <taxon>Streptophyta</taxon>
        <taxon>Embryophyta</taxon>
        <taxon>Tracheophyta</taxon>
        <taxon>Spermatophyta</taxon>
        <taxon>Magnoliopsida</taxon>
        <taxon>eudicotyledons</taxon>
        <taxon>Gunneridae</taxon>
        <taxon>Pentapetalae</taxon>
        <taxon>asterids</taxon>
        <taxon>campanulids</taxon>
        <taxon>Asterales</taxon>
        <taxon>Asteraceae</taxon>
        <taxon>Asteroideae</taxon>
        <taxon>Anthemideae</taxon>
        <taxon>Anthemidinae</taxon>
        <taxon>Tanacetum</taxon>
    </lineage>
</organism>
<protein>
    <submittedName>
        <fullName evidence="2">Uncharacterized protein</fullName>
    </submittedName>
</protein>
<feature type="compositionally biased region" description="Acidic residues" evidence="1">
    <location>
        <begin position="104"/>
        <end position="117"/>
    </location>
</feature>
<feature type="region of interest" description="Disordered" evidence="1">
    <location>
        <begin position="90"/>
        <end position="187"/>
    </location>
</feature>
<comment type="caution">
    <text evidence="2">The sequence shown here is derived from an EMBL/GenBank/DDBJ whole genome shotgun (WGS) entry which is preliminary data.</text>
</comment>
<reference evidence="2" key="1">
    <citation type="journal article" date="2022" name="Int. J. Mol. Sci.">
        <title>Draft Genome of Tanacetum Coccineum: Genomic Comparison of Closely Related Tanacetum-Family Plants.</title>
        <authorList>
            <person name="Yamashiro T."/>
            <person name="Shiraishi A."/>
            <person name="Nakayama K."/>
            <person name="Satake H."/>
        </authorList>
    </citation>
    <scope>NUCLEOTIDE SEQUENCE</scope>
</reference>
<gene>
    <name evidence="2" type="ORF">Tco_1032628</name>
</gene>
<name>A0ABQ5GEN4_9ASTR</name>
<feature type="region of interest" description="Disordered" evidence="1">
    <location>
        <begin position="34"/>
        <end position="77"/>
    </location>
</feature>